<evidence type="ECO:0000256" key="8">
    <source>
        <dbReference type="ARBA" id="ARBA00022679"/>
    </source>
</evidence>
<dbReference type="EC" id="2.5.1.46" evidence="6"/>
<accession>A0A8J5QU83</accession>
<dbReference type="GO" id="GO:0005737">
    <property type="term" value="C:cytoplasm"/>
    <property type="evidence" value="ECO:0007669"/>
    <property type="project" value="TreeGrafter"/>
</dbReference>
<evidence type="ECO:0000256" key="9">
    <source>
        <dbReference type="ARBA" id="ARBA00023027"/>
    </source>
</evidence>
<keyword evidence="12" id="KW-1185">Reference proteome</keyword>
<dbReference type="PANTHER" id="PTHR11703">
    <property type="entry name" value="DEOXYHYPUSINE SYNTHASE"/>
    <property type="match status" value="1"/>
</dbReference>
<dbReference type="Proteomes" id="UP000694255">
    <property type="component" value="Unassembled WGS sequence"/>
</dbReference>
<evidence type="ECO:0000256" key="1">
    <source>
        <dbReference type="ARBA" id="ARBA00000952"/>
    </source>
</evidence>
<dbReference type="EMBL" id="JAGSYN010000001">
    <property type="protein sequence ID" value="KAG7666446.1"/>
    <property type="molecule type" value="Genomic_DNA"/>
</dbReference>
<comment type="caution">
    <text evidence="11">The sequence shown here is derived from an EMBL/GenBank/DDBJ whole genome shotgun (WGS) entry which is preliminary data.</text>
</comment>
<gene>
    <name evidence="11" type="ORF">J8A68_000010</name>
</gene>
<evidence type="ECO:0000313" key="11">
    <source>
        <dbReference type="EMBL" id="KAG7666446.1"/>
    </source>
</evidence>
<evidence type="ECO:0000256" key="10">
    <source>
        <dbReference type="ARBA" id="ARBA00023256"/>
    </source>
</evidence>
<name>A0A8J5QU83_9ASCO</name>
<comment type="similarity">
    <text evidence="5">Belongs to the deoxyhypusine synthase family.</text>
</comment>
<dbReference type="GO" id="GO:0034038">
    <property type="term" value="F:deoxyhypusine synthase activity"/>
    <property type="evidence" value="ECO:0007669"/>
    <property type="project" value="UniProtKB-EC"/>
</dbReference>
<evidence type="ECO:0000256" key="2">
    <source>
        <dbReference type="ARBA" id="ARBA00001911"/>
    </source>
</evidence>
<keyword evidence="10" id="KW-0386">Hypusine biosynthesis</keyword>
<comment type="catalytic activity">
    <reaction evidence="1">
        <text>[eIF5A protein]-L-lysine + spermidine = [eIF5A protein]-deoxyhypusine + propane-1,3-diamine</text>
        <dbReference type="Rhea" id="RHEA:33299"/>
        <dbReference type="Rhea" id="RHEA-COMP:10143"/>
        <dbReference type="Rhea" id="RHEA-COMP:10144"/>
        <dbReference type="ChEBI" id="CHEBI:29969"/>
        <dbReference type="ChEBI" id="CHEBI:57484"/>
        <dbReference type="ChEBI" id="CHEBI:57834"/>
        <dbReference type="ChEBI" id="CHEBI:82657"/>
        <dbReference type="EC" id="2.5.1.46"/>
    </reaction>
</comment>
<dbReference type="AlphaFoldDB" id="A0A8J5QU83"/>
<comment type="function">
    <text evidence="3">Catalyzes the NAD-dependent oxidative cleavage of spermidine and the subsequent transfer of the butylamine moiety of spermidine to the epsilon-amino group of a specific lysine residue of the eIF-5A precursor protein to form the intermediate deoxyhypusine residue.</text>
</comment>
<dbReference type="FunFam" id="3.40.910.10:FF:000003">
    <property type="entry name" value="Deoxyhypusine synthase"/>
    <property type="match status" value="1"/>
</dbReference>
<evidence type="ECO:0000313" key="12">
    <source>
        <dbReference type="Proteomes" id="UP000694255"/>
    </source>
</evidence>
<sequence length="383" mass="41892">MSTTGKLPDLASDAVLKPSIPIPSDFQEVKGIDYSQDAAYNSSATHLIQSMSTMGFQASSLSQACSIINNMRSWRGKHRSELEDHESQKGEFDSEGFQKTTIFMGYTSNLISSGLRDTLRFLVQHKMVSAIVASAGGIEEDLIKVLAPTYMGEFSLPGKGLRDQGMNRIGNLLVPNDNYCKFEEWIVPILDKCLEEQQEAMSKLGSNGLDADSDAIWTPSKLIDRLGKEINDESSVLYWAHKNKIPIFCPALTDGSIGDMLFFHTFKSSPQQLRLDIVADIRKINCMSMEASQAGMIILGGGLIKHHICNACLMRNGADYAVYINTGQEFDGSDAGARPDEAVSWGKIKAEAKSVKVYADVSLVFPLIVAATFASERPAPVAE</sequence>
<reference evidence="11 12" key="1">
    <citation type="journal article" date="2021" name="DNA Res.">
        <title>Genome analysis of Candida subhashii reveals its hybrid nature and dual mitochondrial genome conformations.</title>
        <authorList>
            <person name="Mixao V."/>
            <person name="Hegedusova E."/>
            <person name="Saus E."/>
            <person name="Pryszcz L.P."/>
            <person name="Cillingova A."/>
            <person name="Nosek J."/>
            <person name="Gabaldon T."/>
        </authorList>
    </citation>
    <scope>NUCLEOTIDE SEQUENCE [LARGE SCALE GENOMIC DNA]</scope>
    <source>
        <strain evidence="11 12">CBS 10753</strain>
    </source>
</reference>
<protein>
    <recommendedName>
        <fullName evidence="7">Deoxyhypusine synthase</fullName>
        <ecNumber evidence="6">2.5.1.46</ecNumber>
    </recommendedName>
</protein>
<dbReference type="InterPro" id="IPR002773">
    <property type="entry name" value="Deoxyhypusine_synthase"/>
</dbReference>
<keyword evidence="9" id="KW-0520">NAD</keyword>
<proteinExistence type="inferred from homology"/>
<organism evidence="11 12">
    <name type="scientific">[Candida] subhashii</name>
    <dbReference type="NCBI Taxonomy" id="561895"/>
    <lineage>
        <taxon>Eukaryota</taxon>
        <taxon>Fungi</taxon>
        <taxon>Dikarya</taxon>
        <taxon>Ascomycota</taxon>
        <taxon>Saccharomycotina</taxon>
        <taxon>Pichiomycetes</taxon>
        <taxon>Debaryomycetaceae</taxon>
        <taxon>Spathaspora</taxon>
    </lineage>
</organism>
<dbReference type="RefSeq" id="XP_049266674.1">
    <property type="nucleotide sequence ID" value="XM_049409008.1"/>
</dbReference>
<comment type="pathway">
    <text evidence="4">Protein modification; eIF5A hypusination.</text>
</comment>
<dbReference type="GeneID" id="73466811"/>
<evidence type="ECO:0000256" key="6">
    <source>
        <dbReference type="ARBA" id="ARBA00012683"/>
    </source>
</evidence>
<evidence type="ECO:0000256" key="5">
    <source>
        <dbReference type="ARBA" id="ARBA00009892"/>
    </source>
</evidence>
<dbReference type="PANTHER" id="PTHR11703:SF0">
    <property type="entry name" value="DEOXYHYPUSINE SYNTHASE"/>
    <property type="match status" value="1"/>
</dbReference>
<dbReference type="NCBIfam" id="TIGR00321">
    <property type="entry name" value="dhys"/>
    <property type="match status" value="1"/>
</dbReference>
<comment type="cofactor">
    <cofactor evidence="2">
        <name>NAD(+)</name>
        <dbReference type="ChEBI" id="CHEBI:57540"/>
    </cofactor>
</comment>
<keyword evidence="8" id="KW-0808">Transferase</keyword>
<evidence type="ECO:0000256" key="3">
    <source>
        <dbReference type="ARBA" id="ARBA00002823"/>
    </source>
</evidence>
<dbReference type="Pfam" id="PF01916">
    <property type="entry name" value="DS"/>
    <property type="match status" value="1"/>
</dbReference>
<evidence type="ECO:0000256" key="7">
    <source>
        <dbReference type="ARBA" id="ARBA00020607"/>
    </source>
</evidence>
<dbReference type="OrthoDB" id="294378at2759"/>
<evidence type="ECO:0000256" key="4">
    <source>
        <dbReference type="ARBA" id="ARBA00005041"/>
    </source>
</evidence>